<dbReference type="GO" id="GO:0003677">
    <property type="term" value="F:DNA binding"/>
    <property type="evidence" value="ECO:0007669"/>
    <property type="project" value="UniProtKB-KW"/>
</dbReference>
<dbReference type="EMBL" id="LSRP01000080">
    <property type="protein sequence ID" value="OJF97755.1"/>
    <property type="molecule type" value="Genomic_DNA"/>
</dbReference>
<keyword evidence="6" id="KW-1185">Reference proteome</keyword>
<dbReference type="PROSITE" id="PS00622">
    <property type="entry name" value="HTH_LUXR_1"/>
    <property type="match status" value="1"/>
</dbReference>
<organism evidence="5 6">
    <name type="scientific">Pararhizobium antarcticum</name>
    <dbReference type="NCBI Taxonomy" id="1798805"/>
    <lineage>
        <taxon>Bacteria</taxon>
        <taxon>Pseudomonadati</taxon>
        <taxon>Pseudomonadota</taxon>
        <taxon>Alphaproteobacteria</taxon>
        <taxon>Hyphomicrobiales</taxon>
        <taxon>Rhizobiaceae</taxon>
        <taxon>Rhizobium/Agrobacterium group</taxon>
        <taxon>Pararhizobium</taxon>
    </lineage>
</organism>
<dbReference type="InterPro" id="IPR027417">
    <property type="entry name" value="P-loop_NTPase"/>
</dbReference>
<dbReference type="Proteomes" id="UP000182661">
    <property type="component" value="Unassembled WGS sequence"/>
</dbReference>
<evidence type="ECO:0000256" key="2">
    <source>
        <dbReference type="ARBA" id="ARBA00023125"/>
    </source>
</evidence>
<dbReference type="Gene3D" id="1.10.10.10">
    <property type="entry name" value="Winged helix-like DNA-binding domain superfamily/Winged helix DNA-binding domain"/>
    <property type="match status" value="1"/>
</dbReference>
<dbReference type="SMART" id="SM00421">
    <property type="entry name" value="HTH_LUXR"/>
    <property type="match status" value="1"/>
</dbReference>
<dbReference type="AlphaFoldDB" id="A0A657LT91"/>
<dbReference type="GO" id="GO:0006355">
    <property type="term" value="P:regulation of DNA-templated transcription"/>
    <property type="evidence" value="ECO:0007669"/>
    <property type="project" value="InterPro"/>
</dbReference>
<evidence type="ECO:0000313" key="5">
    <source>
        <dbReference type="EMBL" id="OJF97755.1"/>
    </source>
</evidence>
<dbReference type="InterPro" id="IPR011990">
    <property type="entry name" value="TPR-like_helical_dom_sf"/>
</dbReference>
<dbReference type="OrthoDB" id="9807052at2"/>
<dbReference type="PRINTS" id="PR00038">
    <property type="entry name" value="HTHLUXR"/>
</dbReference>
<evidence type="ECO:0000256" key="1">
    <source>
        <dbReference type="ARBA" id="ARBA00023015"/>
    </source>
</evidence>
<sequence>MIIIRTQFQPPASNYPHIARQAILGQLQRSGARRLTVIVAPAGYGKTSLAAQWYAHLKSQGSTLVWLQLDADDCDEGHFLLTMLEALAPLLPDDGRGLDASSMPVAAVLSVVITRLRQIDTPVTLFFDDYHFAQTDATEALMARLLAAADLSHVSLVLISRSAPRFPLSTLRLDGELRQIGVADLSFSDAEAQEFFAGRSMSLTHAQIGVLNKRTEGWAVALQMVRVLVNDNADSGAILDTFDGSNSEMGRYLSEQVFSRLPDDIQRFLTETASLPEIGRPLVAAVCTLPDAVALFNRLGTYALPIAVLDGQGQWVRYHPVFNSFLKEEAERIGIDANQVLGKAARWFQARKDCDAAVRHAMLAGDTALAAEIVEAAGGWRLVYATTRGGTLLFQTLIAKAAEINLSAFPLTTLGLSVISAKAGQLDTANHYLALTERATSGGQLSRDLRVVRVLLSLYTDRWAGADDLSALEADLSQDNDIELIHRALALNMLSYNFLIRTELDRALHYGQLAMRAFRDGGADFGAMHLYTHIGQASFFSGDSVSAAEAYRNLIVEAQTHVGKGSDLDAVGQVLESEILSMRCERAAAASALSWALPHLERHDTWFDLLAAGFMAQQRVHRLNGDVIAAHAAMDSARSVATRRGFGRLARLIDGERVMLLIATGDLDEAERFAAVCGFSRQSATADNANMLAYHLRGSVPALLWTRIDVARGEIARARGGFERLRTQQPAKPHVPRQIELGLLDIRLLLAEDRTCEAAGKLSDMLLSLPVGDYRAILQIEGTDFTERLRTLAISMDVADVVSQRLSDALKIVPDLNGPIGGIRPGPTIEPSGLTEREESVMHLLSAGLSNKEIGRKLSLSDNTVKFHLRNIFAKLNVTTRTAAVMAMRDPQGSRRPNPNG</sequence>
<dbReference type="Gene3D" id="3.40.50.300">
    <property type="entry name" value="P-loop containing nucleotide triphosphate hydrolases"/>
    <property type="match status" value="1"/>
</dbReference>
<gene>
    <name evidence="5" type="ORF">AX760_15945</name>
</gene>
<dbReference type="InterPro" id="IPR036388">
    <property type="entry name" value="WH-like_DNA-bd_sf"/>
</dbReference>
<dbReference type="InterPro" id="IPR059106">
    <property type="entry name" value="WHD_MalT"/>
</dbReference>
<dbReference type="InterPro" id="IPR000792">
    <property type="entry name" value="Tscrpt_reg_LuxR_C"/>
</dbReference>
<keyword evidence="1" id="KW-0805">Transcription regulation</keyword>
<dbReference type="Pfam" id="PF00196">
    <property type="entry name" value="GerE"/>
    <property type="match status" value="1"/>
</dbReference>
<dbReference type="CDD" id="cd06170">
    <property type="entry name" value="LuxR_C_like"/>
    <property type="match status" value="1"/>
</dbReference>
<keyword evidence="2" id="KW-0238">DNA-binding</keyword>
<proteinExistence type="predicted"/>
<evidence type="ECO:0000256" key="3">
    <source>
        <dbReference type="ARBA" id="ARBA00023163"/>
    </source>
</evidence>
<feature type="domain" description="HTH luxR-type" evidence="4">
    <location>
        <begin position="827"/>
        <end position="892"/>
    </location>
</feature>
<dbReference type="PROSITE" id="PS50043">
    <property type="entry name" value="HTH_LUXR_2"/>
    <property type="match status" value="1"/>
</dbReference>
<reference evidence="5 6" key="1">
    <citation type="submission" date="2016-02" db="EMBL/GenBank/DDBJ databases">
        <title>Genome sequencing of a beta-galactosidase producing bacteria Rhizobium sp. 59.</title>
        <authorList>
            <person name="Wang D."/>
            <person name="Kot W."/>
            <person name="Qin Y."/>
            <person name="Hansen L."/>
            <person name="Naqvi K."/>
            <person name="Rensing C."/>
        </authorList>
    </citation>
    <scope>NUCLEOTIDE SEQUENCE [LARGE SCALE GENOMIC DNA]</scope>
    <source>
        <strain evidence="5 6">59</strain>
    </source>
</reference>
<dbReference type="RefSeq" id="WP_071832829.1">
    <property type="nucleotide sequence ID" value="NZ_LSRP01000080.1"/>
</dbReference>
<keyword evidence="3" id="KW-0804">Transcription</keyword>
<name>A0A657LT91_9HYPH</name>
<dbReference type="PANTHER" id="PTHR44688">
    <property type="entry name" value="DNA-BINDING TRANSCRIPTIONAL ACTIVATOR DEVR_DOSR"/>
    <property type="match status" value="1"/>
</dbReference>
<dbReference type="InterPro" id="IPR016032">
    <property type="entry name" value="Sig_transdc_resp-reg_C-effctor"/>
</dbReference>
<evidence type="ECO:0000259" key="4">
    <source>
        <dbReference type="PROSITE" id="PS50043"/>
    </source>
</evidence>
<evidence type="ECO:0000313" key="6">
    <source>
        <dbReference type="Proteomes" id="UP000182661"/>
    </source>
</evidence>
<protein>
    <submittedName>
        <fullName evidence="5">Transcriptional regulator</fullName>
    </submittedName>
</protein>
<accession>A0A657LT91</accession>
<dbReference type="SUPFAM" id="SSF52540">
    <property type="entry name" value="P-loop containing nucleoside triphosphate hydrolases"/>
    <property type="match status" value="1"/>
</dbReference>
<comment type="caution">
    <text evidence="5">The sequence shown here is derived from an EMBL/GenBank/DDBJ whole genome shotgun (WGS) entry which is preliminary data.</text>
</comment>
<dbReference type="Gene3D" id="1.25.40.10">
    <property type="entry name" value="Tetratricopeptide repeat domain"/>
    <property type="match status" value="1"/>
</dbReference>
<dbReference type="Pfam" id="PF25873">
    <property type="entry name" value="WHD_MalT"/>
    <property type="match status" value="1"/>
</dbReference>
<dbReference type="PANTHER" id="PTHR44688:SF16">
    <property type="entry name" value="DNA-BINDING TRANSCRIPTIONAL ACTIVATOR DEVR_DOSR"/>
    <property type="match status" value="1"/>
</dbReference>
<dbReference type="SUPFAM" id="SSF46894">
    <property type="entry name" value="C-terminal effector domain of the bipartite response regulators"/>
    <property type="match status" value="1"/>
</dbReference>